<reference evidence="1" key="1">
    <citation type="submission" date="2020-05" db="EMBL/GenBank/DDBJ databases">
        <title>Large-scale comparative analyses of tick genomes elucidate their genetic diversity and vector capacities.</title>
        <authorList>
            <person name="Jia N."/>
            <person name="Wang J."/>
            <person name="Shi W."/>
            <person name="Du L."/>
            <person name="Sun Y."/>
            <person name="Zhan W."/>
            <person name="Jiang J."/>
            <person name="Wang Q."/>
            <person name="Zhang B."/>
            <person name="Ji P."/>
            <person name="Sakyi L.B."/>
            <person name="Cui X."/>
            <person name="Yuan T."/>
            <person name="Jiang B."/>
            <person name="Yang W."/>
            <person name="Lam T.T.-Y."/>
            <person name="Chang Q."/>
            <person name="Ding S."/>
            <person name="Wang X."/>
            <person name="Zhu J."/>
            <person name="Ruan X."/>
            <person name="Zhao L."/>
            <person name="Wei J."/>
            <person name="Que T."/>
            <person name="Du C."/>
            <person name="Cheng J."/>
            <person name="Dai P."/>
            <person name="Han X."/>
            <person name="Huang E."/>
            <person name="Gao Y."/>
            <person name="Liu J."/>
            <person name="Shao H."/>
            <person name="Ye R."/>
            <person name="Li L."/>
            <person name="Wei W."/>
            <person name="Wang X."/>
            <person name="Wang C."/>
            <person name="Yang T."/>
            <person name="Huo Q."/>
            <person name="Li W."/>
            <person name="Guo W."/>
            <person name="Chen H."/>
            <person name="Zhou L."/>
            <person name="Ni X."/>
            <person name="Tian J."/>
            <person name="Zhou Y."/>
            <person name="Sheng Y."/>
            <person name="Liu T."/>
            <person name="Pan Y."/>
            <person name="Xia L."/>
            <person name="Li J."/>
            <person name="Zhao F."/>
            <person name="Cao W."/>
        </authorList>
    </citation>
    <scope>NUCLEOTIDE SEQUENCE</scope>
    <source>
        <strain evidence="1">Hyas-2018</strain>
    </source>
</reference>
<gene>
    <name evidence="1" type="ORF">HPB50_026777</name>
</gene>
<sequence length="263" mass="28793">MQREDLSNNASHRRSYIKGLSQNTCGARYLQTVMRPQNPLPTFARVSGYRATFEYGAVRRLCRKLTASLRHIASVDSTARKTCSMAAMEIEKFPKLAKAGEVGFTQRKLMTLHPSKRPASSDAGNGAESRVIVLREPTCEAVSMAGSEGPLKEGQTNVPCPSAADPRASVASQAVEEAERRRQRCMRERRRKNVRGNQSGVTSSASIISVAAGGESRCMGGQPDGISSGLVGNQGARRTIEHGERKKKNSKKRKWRKVHVVEP</sequence>
<comment type="caution">
    <text evidence="1">The sequence shown here is derived from an EMBL/GenBank/DDBJ whole genome shotgun (WGS) entry which is preliminary data.</text>
</comment>
<keyword evidence="2" id="KW-1185">Reference proteome</keyword>
<dbReference type="Proteomes" id="UP000821845">
    <property type="component" value="Chromosome 3"/>
</dbReference>
<proteinExistence type="predicted"/>
<organism evidence="1 2">
    <name type="scientific">Hyalomma asiaticum</name>
    <name type="common">Tick</name>
    <dbReference type="NCBI Taxonomy" id="266040"/>
    <lineage>
        <taxon>Eukaryota</taxon>
        <taxon>Metazoa</taxon>
        <taxon>Ecdysozoa</taxon>
        <taxon>Arthropoda</taxon>
        <taxon>Chelicerata</taxon>
        <taxon>Arachnida</taxon>
        <taxon>Acari</taxon>
        <taxon>Parasitiformes</taxon>
        <taxon>Ixodida</taxon>
        <taxon>Ixodoidea</taxon>
        <taxon>Ixodidae</taxon>
        <taxon>Hyalomminae</taxon>
        <taxon>Hyalomma</taxon>
    </lineage>
</organism>
<name>A0ACB7SU46_HYAAI</name>
<evidence type="ECO:0000313" key="1">
    <source>
        <dbReference type="EMBL" id="KAH6937338.1"/>
    </source>
</evidence>
<protein>
    <submittedName>
        <fullName evidence="1">Uncharacterized protein</fullName>
    </submittedName>
</protein>
<dbReference type="EMBL" id="CM023483">
    <property type="protein sequence ID" value="KAH6937338.1"/>
    <property type="molecule type" value="Genomic_DNA"/>
</dbReference>
<evidence type="ECO:0000313" key="2">
    <source>
        <dbReference type="Proteomes" id="UP000821845"/>
    </source>
</evidence>
<accession>A0ACB7SU46</accession>